<proteinExistence type="predicted"/>
<evidence type="ECO:0000313" key="4">
    <source>
        <dbReference type="Proteomes" id="UP001304671"/>
    </source>
</evidence>
<keyword evidence="4" id="KW-1185">Reference proteome</keyword>
<gene>
    <name evidence="3" type="ORF">VB264_00545</name>
</gene>
<dbReference type="PANTHER" id="PTHR42852:SF13">
    <property type="entry name" value="PROTEIN DIPZ"/>
    <property type="match status" value="1"/>
</dbReference>
<reference evidence="3 4" key="1">
    <citation type="submission" date="2023-12" db="EMBL/GenBank/DDBJ databases">
        <title>Novel species of the genus Arcicella isolated from rivers.</title>
        <authorList>
            <person name="Lu H."/>
        </authorList>
    </citation>
    <scope>NUCLEOTIDE SEQUENCE [LARGE SCALE GENOMIC DNA]</scope>
    <source>
        <strain evidence="3 4">LMG 21963</strain>
    </source>
</reference>
<dbReference type="EMBL" id="JAYFUL010000001">
    <property type="protein sequence ID" value="MEA5256251.1"/>
    <property type="molecule type" value="Genomic_DNA"/>
</dbReference>
<name>A0ABU5QID6_9BACT</name>
<dbReference type="SUPFAM" id="SSF52833">
    <property type="entry name" value="Thioredoxin-like"/>
    <property type="match status" value="1"/>
</dbReference>
<dbReference type="Pfam" id="PF08534">
    <property type="entry name" value="Redoxin"/>
    <property type="match status" value="1"/>
</dbReference>
<sequence>MKKLIILFLITLIGQHVDAQVATRWRATIQTDGGALPFGLEIKPTKNKKKFDVYVLNAAERFKTDEATLEGDSLIIPISLFDAEIIAKKSDKNLVGFYRKNKGRKSFAQSPFQATLGYAFRFRTNKMAILGNTTGKWSVNFINAETQKASYAVGTFQQKGTTVTGSFLTTTGDYRYMDGNIVGDSLFLSTFDGSHAFLLKAKVEGDQITGKFYGGIKGFRNFEAKRDDNASLPDLSKITLLKDGYDRFDFSFLNEKGEKVSLSDNAYKGKVVVVQILGSWCPNCMDETNYLVPFYNKNKARGFEVIGLAYEKSTDSEFFKQKMALLRKRFGIDYQLLNAGLNNSESASQSLPSLNQVIGFPTTIILDKKGVIRLTHAGFSGPGTGKYYTEWVKEFESKIDELIKE</sequence>
<dbReference type="InterPro" id="IPR013740">
    <property type="entry name" value="Redoxin"/>
</dbReference>
<evidence type="ECO:0000259" key="2">
    <source>
        <dbReference type="PROSITE" id="PS51352"/>
    </source>
</evidence>
<dbReference type="PROSITE" id="PS51352">
    <property type="entry name" value="THIOREDOXIN_2"/>
    <property type="match status" value="1"/>
</dbReference>
<feature type="domain" description="Thioredoxin" evidence="2">
    <location>
        <begin position="241"/>
        <end position="397"/>
    </location>
</feature>
<protein>
    <submittedName>
        <fullName evidence="3">TlpA disulfide reductase family protein</fullName>
    </submittedName>
</protein>
<dbReference type="InterPro" id="IPR036249">
    <property type="entry name" value="Thioredoxin-like_sf"/>
</dbReference>
<feature type="signal peptide" evidence="1">
    <location>
        <begin position="1"/>
        <end position="19"/>
    </location>
</feature>
<dbReference type="RefSeq" id="WP_323246067.1">
    <property type="nucleotide sequence ID" value="NZ_JAYFUL010000001.1"/>
</dbReference>
<accession>A0ABU5QID6</accession>
<keyword evidence="1" id="KW-0732">Signal</keyword>
<dbReference type="InterPro" id="IPR013766">
    <property type="entry name" value="Thioredoxin_domain"/>
</dbReference>
<comment type="caution">
    <text evidence="3">The sequence shown here is derived from an EMBL/GenBank/DDBJ whole genome shotgun (WGS) entry which is preliminary data.</text>
</comment>
<dbReference type="InterPro" id="IPR050553">
    <property type="entry name" value="Thioredoxin_ResA/DsbE_sf"/>
</dbReference>
<dbReference type="Gene3D" id="3.40.30.10">
    <property type="entry name" value="Glutaredoxin"/>
    <property type="match status" value="1"/>
</dbReference>
<organism evidence="3 4">
    <name type="scientific">Arcicella aquatica</name>
    <dbReference type="NCBI Taxonomy" id="217141"/>
    <lineage>
        <taxon>Bacteria</taxon>
        <taxon>Pseudomonadati</taxon>
        <taxon>Bacteroidota</taxon>
        <taxon>Cytophagia</taxon>
        <taxon>Cytophagales</taxon>
        <taxon>Flectobacillaceae</taxon>
        <taxon>Arcicella</taxon>
    </lineage>
</organism>
<evidence type="ECO:0000313" key="3">
    <source>
        <dbReference type="EMBL" id="MEA5256251.1"/>
    </source>
</evidence>
<feature type="chain" id="PRO_5047416291" evidence="1">
    <location>
        <begin position="20"/>
        <end position="405"/>
    </location>
</feature>
<dbReference type="Proteomes" id="UP001304671">
    <property type="component" value="Unassembled WGS sequence"/>
</dbReference>
<dbReference type="CDD" id="cd02966">
    <property type="entry name" value="TlpA_like_family"/>
    <property type="match status" value="1"/>
</dbReference>
<evidence type="ECO:0000256" key="1">
    <source>
        <dbReference type="SAM" id="SignalP"/>
    </source>
</evidence>
<dbReference type="PANTHER" id="PTHR42852">
    <property type="entry name" value="THIOL:DISULFIDE INTERCHANGE PROTEIN DSBE"/>
    <property type="match status" value="1"/>
</dbReference>